<dbReference type="AlphaFoldDB" id="A0A0L0FNJ6"/>
<reference evidence="3 4" key="1">
    <citation type="submission" date="2011-02" db="EMBL/GenBank/DDBJ databases">
        <title>The Genome Sequence of Sphaeroforma arctica JP610.</title>
        <authorList>
            <consortium name="The Broad Institute Genome Sequencing Platform"/>
            <person name="Russ C."/>
            <person name="Cuomo C."/>
            <person name="Young S.K."/>
            <person name="Zeng Q."/>
            <person name="Gargeya S."/>
            <person name="Alvarado L."/>
            <person name="Berlin A."/>
            <person name="Chapman S.B."/>
            <person name="Chen Z."/>
            <person name="Freedman E."/>
            <person name="Gellesch M."/>
            <person name="Goldberg J."/>
            <person name="Griggs A."/>
            <person name="Gujja S."/>
            <person name="Heilman E."/>
            <person name="Heiman D."/>
            <person name="Howarth C."/>
            <person name="Mehta T."/>
            <person name="Neiman D."/>
            <person name="Pearson M."/>
            <person name="Roberts A."/>
            <person name="Saif S."/>
            <person name="Shea T."/>
            <person name="Shenoy N."/>
            <person name="Sisk P."/>
            <person name="Stolte C."/>
            <person name="Sykes S."/>
            <person name="White J."/>
            <person name="Yandava C."/>
            <person name="Burger G."/>
            <person name="Gray M.W."/>
            <person name="Holland P.W.H."/>
            <person name="King N."/>
            <person name="Lang F.B.F."/>
            <person name="Roger A.J."/>
            <person name="Ruiz-Trillo I."/>
            <person name="Haas B."/>
            <person name="Nusbaum C."/>
            <person name="Birren B."/>
        </authorList>
    </citation>
    <scope>NUCLEOTIDE SEQUENCE [LARGE SCALE GENOMIC DNA]</scope>
    <source>
        <strain evidence="3 4">JP610</strain>
    </source>
</reference>
<keyword evidence="1" id="KW-1133">Transmembrane helix</keyword>
<dbReference type="OrthoDB" id="10266771at2759"/>
<dbReference type="GO" id="GO:0042392">
    <property type="term" value="F:sphingosine-1-phosphate phosphatase activity"/>
    <property type="evidence" value="ECO:0007669"/>
    <property type="project" value="TreeGrafter"/>
</dbReference>
<name>A0A0L0FNJ6_9EUKA</name>
<dbReference type="SMART" id="SM00014">
    <property type="entry name" value="acidPPc"/>
    <property type="match status" value="1"/>
</dbReference>
<proteinExistence type="predicted"/>
<feature type="transmembrane region" description="Helical" evidence="1">
    <location>
        <begin position="79"/>
        <end position="101"/>
    </location>
</feature>
<keyword evidence="1" id="KW-0812">Transmembrane</keyword>
<dbReference type="Pfam" id="PF01569">
    <property type="entry name" value="PAP2"/>
    <property type="match status" value="1"/>
</dbReference>
<protein>
    <recommendedName>
        <fullName evidence="2">Phosphatidic acid phosphatase type 2/haloperoxidase domain-containing protein</fullName>
    </recommendedName>
</protein>
<dbReference type="GeneID" id="25909678"/>
<dbReference type="InterPro" id="IPR000326">
    <property type="entry name" value="PAP2/HPO"/>
</dbReference>
<keyword evidence="4" id="KW-1185">Reference proteome</keyword>
<dbReference type="PANTHER" id="PTHR14969:SF13">
    <property type="entry name" value="AT30094P"/>
    <property type="match status" value="1"/>
</dbReference>
<gene>
    <name evidence="3" type="ORF">SARC_09174</name>
</gene>
<dbReference type="eggNOG" id="KOG4268">
    <property type="taxonomic scope" value="Eukaryota"/>
</dbReference>
<sequence>MVSRTKSTKNPLPPKERKNVVQKIDYKASKLFFDGYNKIAGTNYPLLFLEISGHGILWLALTVYFLLFSDVTSLVQQCALANLLTGLVTDLAMVGSAKVAFRRRRPTYAISQKQVATVEIVDQFSFPSGHTARVVFVACLARHCSSGALSVLSDDSVVVITTWAALVAWSRLALGRHYITDVVAGGLIGAANFELVAGILWLSPAVVQVYRGTVLSYIG</sequence>
<evidence type="ECO:0000313" key="4">
    <source>
        <dbReference type="Proteomes" id="UP000054560"/>
    </source>
</evidence>
<accession>A0A0L0FNJ6</accession>
<evidence type="ECO:0000259" key="2">
    <source>
        <dbReference type="SMART" id="SM00014"/>
    </source>
</evidence>
<evidence type="ECO:0000313" key="3">
    <source>
        <dbReference type="EMBL" id="KNC78395.1"/>
    </source>
</evidence>
<feature type="transmembrane region" description="Helical" evidence="1">
    <location>
        <begin position="46"/>
        <end position="67"/>
    </location>
</feature>
<keyword evidence="1" id="KW-0472">Membrane</keyword>
<evidence type="ECO:0000256" key="1">
    <source>
        <dbReference type="SAM" id="Phobius"/>
    </source>
</evidence>
<dbReference type="EMBL" id="KQ242497">
    <property type="protein sequence ID" value="KNC78395.1"/>
    <property type="molecule type" value="Genomic_DNA"/>
</dbReference>
<feature type="domain" description="Phosphatidic acid phosphatase type 2/haloperoxidase" evidence="2">
    <location>
        <begin position="78"/>
        <end position="197"/>
    </location>
</feature>
<dbReference type="PANTHER" id="PTHR14969">
    <property type="entry name" value="SPHINGOSINE-1-PHOSPHATE PHOSPHOHYDROLASE"/>
    <property type="match status" value="1"/>
</dbReference>
<organism evidence="3 4">
    <name type="scientific">Sphaeroforma arctica JP610</name>
    <dbReference type="NCBI Taxonomy" id="667725"/>
    <lineage>
        <taxon>Eukaryota</taxon>
        <taxon>Ichthyosporea</taxon>
        <taxon>Ichthyophonida</taxon>
        <taxon>Sphaeroforma</taxon>
    </lineage>
</organism>
<dbReference type="Proteomes" id="UP000054560">
    <property type="component" value="Unassembled WGS sequence"/>
</dbReference>
<dbReference type="SUPFAM" id="SSF48317">
    <property type="entry name" value="Acid phosphatase/Vanadium-dependent haloperoxidase"/>
    <property type="match status" value="1"/>
</dbReference>
<dbReference type="Gene3D" id="1.20.144.10">
    <property type="entry name" value="Phosphatidic acid phosphatase type 2/haloperoxidase"/>
    <property type="match status" value="1"/>
</dbReference>
<dbReference type="RefSeq" id="XP_014152297.1">
    <property type="nucleotide sequence ID" value="XM_014296822.1"/>
</dbReference>
<dbReference type="InterPro" id="IPR036938">
    <property type="entry name" value="PAP2/HPO_sf"/>
</dbReference>